<feature type="transmembrane region" description="Helical" evidence="2">
    <location>
        <begin position="95"/>
        <end position="112"/>
    </location>
</feature>
<evidence type="ECO:0000256" key="2">
    <source>
        <dbReference type="SAM" id="Phobius"/>
    </source>
</evidence>
<keyword evidence="2" id="KW-0472">Membrane</keyword>
<feature type="transmembrane region" description="Helical" evidence="2">
    <location>
        <begin position="1257"/>
        <end position="1284"/>
    </location>
</feature>
<feature type="compositionally biased region" description="Acidic residues" evidence="1">
    <location>
        <begin position="661"/>
        <end position="672"/>
    </location>
</feature>
<organism evidence="5 6">
    <name type="scientific">Phycicoccus flavus</name>
    <dbReference type="NCBI Taxonomy" id="2502783"/>
    <lineage>
        <taxon>Bacteria</taxon>
        <taxon>Bacillati</taxon>
        <taxon>Actinomycetota</taxon>
        <taxon>Actinomycetes</taxon>
        <taxon>Micrococcales</taxon>
        <taxon>Intrasporangiaceae</taxon>
        <taxon>Phycicoccus</taxon>
    </lineage>
</organism>
<feature type="transmembrane region" description="Helical" evidence="2">
    <location>
        <begin position="124"/>
        <end position="145"/>
    </location>
</feature>
<keyword evidence="2" id="KW-0812">Transmembrane</keyword>
<feature type="transmembrane region" description="Helical" evidence="2">
    <location>
        <begin position="1296"/>
        <end position="1315"/>
    </location>
</feature>
<dbReference type="Pfam" id="PF24607">
    <property type="entry name" value="CBM_AftD"/>
    <property type="match status" value="1"/>
</dbReference>
<gene>
    <name evidence="5" type="ORF">EPD83_004120</name>
</gene>
<accession>A0A8T6R362</accession>
<feature type="transmembrane region" description="Helical" evidence="2">
    <location>
        <begin position="216"/>
        <end position="237"/>
    </location>
</feature>
<evidence type="ECO:0000313" key="6">
    <source>
        <dbReference type="Proteomes" id="UP000287866"/>
    </source>
</evidence>
<keyword evidence="6" id="KW-1185">Reference proteome</keyword>
<sequence length="1364" mass="139111">MSDAPEAAVWRWRHLAVCAALVALAVVQDPGRVVPDTKLDLSVDPAAFLGRATSVWDETGFAGQLQNQAYGYLEPMGAFFVIGHAVAQPWLVQRLWWGLVLVVAFLGARRLAAELGVGTPATRVVAGLAFALTPHVLSVLGPVSAEAWPTALAPWVVVPLVAVARGRRGPWAGGVTAAAPVVLMGGVNAALDLAAVVPAAVFLAAQGLSPRVRRTWLAWVGATALGTLWWVVPLLVLGRYSPPFLDYIESASTTTLVTSLADSLRGASHWVAYLSPGIGGTWRLGRDLVLSPPLVLYSMLVAAAGGAGLAVRGLRERGWLLACLAVSLAVLVGGHAATFGSPVDGTVRSLLDGALAPLRNVHKFDVGVRIPVVLGLAHLLASVPDLVRGLPARRALVAGVVGTAVIAVGGSALPALSGRVAPVGSFTALPGYWQEAATWLEQHPRGRTLLAPESRFASYGWGLPADEPLQALTTAPWEVHNAVPLTPPGHIRLLDGVDRALASGRAVPGLATTLSRAGIGYVLVRGDLDVARAGAPRLELVRATLAASGGLTPVAGFGPRIGGTDPALGASLRGPDVQDAPVLQVWAVTPAPVAADLTDTADVVEVAGGPEGLIAVSAAGLLPATTAAVLAVDRTGPAPRRLVLTDSLTRREVDVGRSDAETSDVLEAGDDGVQERPGREYALTDDPAQETTATWLGARAVTATSSAASVGNPGGARPWESPAQAFDGDDATAWWPAPGDDDPGLTIRWVAPVTPGEVVVRLDPGDAGDLPARVRVVTDDAVADAPVTGRVARVRLAGPVTTLGVETAPGGSGPRVGVAEVEVGGAPVRAARRTPALDLVNREAAVVLQTDPGRTDGCVGRAAAPFCSSLLVGHGEEDAGIVRVLPVEGRDDFEVAATARSVGGPALDGLAQRAAGLALRARATSSAVSALGGSAFAAVDGNPDTVWSPAADDPAPALRLSWDEPVRVRTLLLVPPAEDRAATPRTIRVTIDGTDLVRAVDPDGTVTVPATPARSLEVGLLDEPVRGAFDPVTGLQQRLPVGVADVEVAGVPVSVADLATRVDLPCGAGPRLQVGARTLRTGATVRLADLATSAPFDLRVCDAGPVTLADGDHVVAVPATDAVAPDRVVLTGSRWSGPAAGTAVTLAPGRAEADFSGLPGTAGVLARTVNVNPGWRARDPDVPAVVVDGWRQAYAVPEGTTSVRTTFPADRTYRSALVAGLVPAALVVLAALVLAARRPQRDAAAVRTPRPPVALRLAGAGLLLAVTGGLAGVVLGVVAAAALGRTRERRAAVVRPLVVAGSWTVAGVLMAAGVWGTSTHATLAPVVQLLTLAGLAALVVPRPAGRPARSAVTGARAAPPREAG</sequence>
<keyword evidence="2" id="KW-1133">Transmembrane helix</keyword>
<feature type="transmembrane region" description="Helical" evidence="2">
    <location>
        <begin position="1321"/>
        <end position="1340"/>
    </location>
</feature>
<evidence type="ECO:0000256" key="1">
    <source>
        <dbReference type="SAM" id="MobiDB-lite"/>
    </source>
</evidence>
<evidence type="ECO:0000313" key="5">
    <source>
        <dbReference type="EMBL" id="NHA67245.1"/>
    </source>
</evidence>
<dbReference type="GO" id="GO:0016740">
    <property type="term" value="F:transferase activity"/>
    <property type="evidence" value="ECO:0007669"/>
    <property type="project" value="InterPro"/>
</dbReference>
<feature type="transmembrane region" description="Helical" evidence="2">
    <location>
        <begin position="294"/>
        <end position="311"/>
    </location>
</feature>
<feature type="domain" description="Arabinofuranosyltransferase D third carbohydrate binding module" evidence="4">
    <location>
        <begin position="920"/>
        <end position="1050"/>
    </location>
</feature>
<dbReference type="InterPro" id="IPR056997">
    <property type="entry name" value="CBM_AftD"/>
</dbReference>
<dbReference type="InterPro" id="IPR008979">
    <property type="entry name" value="Galactose-bd-like_sf"/>
</dbReference>
<feature type="transmembrane region" description="Helical" evidence="2">
    <location>
        <begin position="366"/>
        <end position="383"/>
    </location>
</feature>
<comment type="caution">
    <text evidence="5">The sequence shown here is derived from an EMBL/GenBank/DDBJ whole genome shotgun (WGS) entry which is preliminary data.</text>
</comment>
<dbReference type="InterPro" id="IPR021798">
    <property type="entry name" value="AftD_N"/>
</dbReference>
<feature type="transmembrane region" description="Helical" evidence="2">
    <location>
        <begin position="1216"/>
        <end position="1237"/>
    </location>
</feature>
<dbReference type="SUPFAM" id="SSF49785">
    <property type="entry name" value="Galactose-binding domain-like"/>
    <property type="match status" value="1"/>
</dbReference>
<name>A0A8T6R362_9MICO</name>
<feature type="transmembrane region" description="Helical" evidence="2">
    <location>
        <begin position="395"/>
        <end position="416"/>
    </location>
</feature>
<reference evidence="5" key="1">
    <citation type="submission" date="2020-03" db="EMBL/GenBank/DDBJ databases">
        <title>Phycicoccus flavus sp. nov., a novel endophytic actinobacterium isolated from branch of Kandelia candel.</title>
        <authorList>
            <person name="Tuo L."/>
        </authorList>
    </citation>
    <scope>NUCLEOTIDE SEQUENCE</scope>
    <source>
        <strain evidence="5">CMS6Z-2</strain>
    </source>
</reference>
<dbReference type="EMBL" id="SAYU02000008">
    <property type="protein sequence ID" value="NHA67245.1"/>
    <property type="molecule type" value="Genomic_DNA"/>
</dbReference>
<feature type="domain" description="Alpha-(1-&gt;3)-arabinofuranosyltransferase N-terminal GT-C" evidence="3">
    <location>
        <begin position="21"/>
        <end position="674"/>
    </location>
</feature>
<evidence type="ECO:0000259" key="4">
    <source>
        <dbReference type="Pfam" id="PF24607"/>
    </source>
</evidence>
<proteinExistence type="predicted"/>
<feature type="region of interest" description="Disordered" evidence="1">
    <location>
        <begin position="654"/>
        <end position="678"/>
    </location>
</feature>
<dbReference type="Proteomes" id="UP000287866">
    <property type="component" value="Unassembled WGS sequence"/>
</dbReference>
<evidence type="ECO:0000259" key="3">
    <source>
        <dbReference type="Pfam" id="PF11847"/>
    </source>
</evidence>
<feature type="transmembrane region" description="Helical" evidence="2">
    <location>
        <begin position="177"/>
        <end position="204"/>
    </location>
</feature>
<feature type="transmembrane region" description="Helical" evidence="2">
    <location>
        <begin position="318"/>
        <end position="337"/>
    </location>
</feature>
<protein>
    <submittedName>
        <fullName evidence="5">DUF3367 domain-containing protein</fullName>
    </submittedName>
</protein>
<dbReference type="Pfam" id="PF11847">
    <property type="entry name" value="GT-C_AftD"/>
    <property type="match status" value="1"/>
</dbReference>